<evidence type="ECO:0000313" key="2">
    <source>
        <dbReference type="Proteomes" id="UP000007151"/>
    </source>
</evidence>
<keyword evidence="2" id="KW-1185">Reference proteome</keyword>
<accession>A0A212FQ02</accession>
<proteinExistence type="predicted"/>
<gene>
    <name evidence="1" type="ORF">KGM_212459</name>
</gene>
<dbReference type="AlphaFoldDB" id="A0A212FQ02"/>
<name>A0A212FQ02_DANPL</name>
<dbReference type="Proteomes" id="UP000007151">
    <property type="component" value="Unassembled WGS sequence"/>
</dbReference>
<sequence>MKFSNFCHIISTENEIFKYLNNYCGMVEILLSSVMADRNSNYELHLLTTRQILPYFFSMNHTNYIRGVTLYLQNMIKLPVEVAQDMKTGMLSVKRNLMQ</sequence>
<organism evidence="1 2">
    <name type="scientific">Danaus plexippus plexippus</name>
    <dbReference type="NCBI Taxonomy" id="278856"/>
    <lineage>
        <taxon>Eukaryota</taxon>
        <taxon>Metazoa</taxon>
        <taxon>Ecdysozoa</taxon>
        <taxon>Arthropoda</taxon>
        <taxon>Hexapoda</taxon>
        <taxon>Insecta</taxon>
        <taxon>Pterygota</taxon>
        <taxon>Neoptera</taxon>
        <taxon>Endopterygota</taxon>
        <taxon>Lepidoptera</taxon>
        <taxon>Glossata</taxon>
        <taxon>Ditrysia</taxon>
        <taxon>Papilionoidea</taxon>
        <taxon>Nymphalidae</taxon>
        <taxon>Danainae</taxon>
        <taxon>Danaini</taxon>
        <taxon>Danaina</taxon>
        <taxon>Danaus</taxon>
        <taxon>Danaus</taxon>
    </lineage>
</organism>
<protein>
    <submittedName>
        <fullName evidence="1">Uncharacterized protein</fullName>
    </submittedName>
</protein>
<evidence type="ECO:0000313" key="1">
    <source>
        <dbReference type="EMBL" id="OWR55769.1"/>
    </source>
</evidence>
<comment type="caution">
    <text evidence="1">The sequence shown here is derived from an EMBL/GenBank/DDBJ whole genome shotgun (WGS) entry which is preliminary data.</text>
</comment>
<dbReference type="PANTHER" id="PTHR47018">
    <property type="entry name" value="CXC DOMAIN-CONTAINING PROTEIN-RELATED"/>
    <property type="match status" value="1"/>
</dbReference>
<reference evidence="1 2" key="1">
    <citation type="journal article" date="2011" name="Cell">
        <title>The monarch butterfly genome yields insights into long-distance migration.</title>
        <authorList>
            <person name="Zhan S."/>
            <person name="Merlin C."/>
            <person name="Boore J.L."/>
            <person name="Reppert S.M."/>
        </authorList>
    </citation>
    <scope>NUCLEOTIDE SEQUENCE [LARGE SCALE GENOMIC DNA]</scope>
    <source>
        <strain evidence="1">F-2</strain>
    </source>
</reference>
<dbReference type="EMBL" id="AGBW02000539">
    <property type="protein sequence ID" value="OWR55769.1"/>
    <property type="molecule type" value="Genomic_DNA"/>
</dbReference>
<dbReference type="InParanoid" id="A0A212FQ02"/>
<dbReference type="KEGG" id="dpl:KGM_212459"/>
<dbReference type="PANTHER" id="PTHR47018:SF3">
    <property type="entry name" value="MYCBP-ASSOCIATED PROTEIN"/>
    <property type="match status" value="1"/>
</dbReference>